<dbReference type="GO" id="GO:0032259">
    <property type="term" value="P:methylation"/>
    <property type="evidence" value="ECO:0007669"/>
    <property type="project" value="UniProtKB-KW"/>
</dbReference>
<dbReference type="GO" id="GO:0005737">
    <property type="term" value="C:cytoplasm"/>
    <property type="evidence" value="ECO:0007669"/>
    <property type="project" value="UniProtKB-SubCell"/>
</dbReference>
<proteinExistence type="predicted"/>
<reference evidence="5 6" key="1">
    <citation type="submission" date="2016-11" db="EMBL/GenBank/DDBJ databases">
        <title>The macronuclear genome of Stentor coeruleus: a giant cell with tiny introns.</title>
        <authorList>
            <person name="Slabodnick M."/>
            <person name="Ruby J.G."/>
            <person name="Reiff S.B."/>
            <person name="Swart E.C."/>
            <person name="Gosai S."/>
            <person name="Prabakaran S."/>
            <person name="Witkowska E."/>
            <person name="Larue G.E."/>
            <person name="Fisher S."/>
            <person name="Freeman R.M."/>
            <person name="Gunawardena J."/>
            <person name="Chu W."/>
            <person name="Stover N.A."/>
            <person name="Gregory B.D."/>
            <person name="Nowacki M."/>
            <person name="Derisi J."/>
            <person name="Roy S.W."/>
            <person name="Marshall W.F."/>
            <person name="Sood P."/>
        </authorList>
    </citation>
    <scope>NUCLEOTIDE SEQUENCE [LARGE SCALE GENOMIC DNA]</scope>
    <source>
        <strain evidence="5">WM001</strain>
    </source>
</reference>
<evidence type="ECO:0000313" key="5">
    <source>
        <dbReference type="EMBL" id="OMJ93272.1"/>
    </source>
</evidence>
<dbReference type="SUPFAM" id="SSF53335">
    <property type="entry name" value="S-adenosyl-L-methionine-dependent methyltransferases"/>
    <property type="match status" value="1"/>
</dbReference>
<dbReference type="PROSITE" id="PS00092">
    <property type="entry name" value="N6_MTASE"/>
    <property type="match status" value="1"/>
</dbReference>
<dbReference type="OrthoDB" id="206354at2759"/>
<gene>
    <name evidence="5" type="ORF">SteCoe_3854</name>
</gene>
<name>A0A1R2CW92_9CILI</name>
<comment type="caution">
    <text evidence="5">The sequence shown here is derived from an EMBL/GenBank/DDBJ whole genome shotgun (WGS) entry which is preliminary data.</text>
</comment>
<dbReference type="PANTHER" id="PTHR13200">
    <property type="entry name" value="EEF1A LYSINE METHYLTRANSFERASE 1"/>
    <property type="match status" value="1"/>
</dbReference>
<dbReference type="GO" id="GO:0003676">
    <property type="term" value="F:nucleic acid binding"/>
    <property type="evidence" value="ECO:0007669"/>
    <property type="project" value="InterPro"/>
</dbReference>
<dbReference type="InterPro" id="IPR019369">
    <property type="entry name" value="Efm5/EEF1AKMT1"/>
</dbReference>
<keyword evidence="2" id="KW-0963">Cytoplasm</keyword>
<evidence type="ECO:0000256" key="1">
    <source>
        <dbReference type="ARBA" id="ARBA00004496"/>
    </source>
</evidence>
<dbReference type="Pfam" id="PF10237">
    <property type="entry name" value="N6-adenineMlase"/>
    <property type="match status" value="1"/>
</dbReference>
<evidence type="ECO:0000256" key="2">
    <source>
        <dbReference type="ARBA" id="ARBA00022490"/>
    </source>
</evidence>
<dbReference type="InterPro" id="IPR002052">
    <property type="entry name" value="DNA_methylase_N6_adenine_CS"/>
</dbReference>
<protein>
    <recommendedName>
        <fullName evidence="7">N6-adenine methyltransferase</fullName>
    </recommendedName>
</protein>
<evidence type="ECO:0000256" key="4">
    <source>
        <dbReference type="ARBA" id="ARBA00022679"/>
    </source>
</evidence>
<organism evidence="5 6">
    <name type="scientific">Stentor coeruleus</name>
    <dbReference type="NCBI Taxonomy" id="5963"/>
    <lineage>
        <taxon>Eukaryota</taxon>
        <taxon>Sar</taxon>
        <taxon>Alveolata</taxon>
        <taxon>Ciliophora</taxon>
        <taxon>Postciliodesmatophora</taxon>
        <taxon>Heterotrichea</taxon>
        <taxon>Heterotrichida</taxon>
        <taxon>Stentoridae</taxon>
        <taxon>Stentor</taxon>
    </lineage>
</organism>
<evidence type="ECO:0008006" key="7">
    <source>
        <dbReference type="Google" id="ProtNLM"/>
    </source>
</evidence>
<dbReference type="AlphaFoldDB" id="A0A1R2CW92"/>
<dbReference type="EMBL" id="MPUH01000046">
    <property type="protein sequence ID" value="OMJ93272.1"/>
    <property type="molecule type" value="Genomic_DNA"/>
</dbReference>
<accession>A0A1R2CW92</accession>
<keyword evidence="3" id="KW-0489">Methyltransferase</keyword>
<evidence type="ECO:0000256" key="3">
    <source>
        <dbReference type="ARBA" id="ARBA00022603"/>
    </source>
</evidence>
<dbReference type="InterPro" id="IPR029063">
    <property type="entry name" value="SAM-dependent_MTases_sf"/>
</dbReference>
<keyword evidence="6" id="KW-1185">Reference proteome</keyword>
<sequence length="183" mass="21476">MAQKFFMRYKEKENLNQYWFSENTISALVNEIESLFNEGFIQIACISTPSLYFSLPEQVKKCAKVFDIDTAFQRDPGFVFFDFNHPENIPDNFFGFFDVVIIDPPFITREVWEKYARAAKVICKNTGRIILSSIVENAMMLEELLQVRPCLFKPSIPHLVYQYMFYTNYESRGLSVVNPEIIE</sequence>
<comment type="subcellular location">
    <subcellularLocation>
        <location evidence="1">Cytoplasm</location>
    </subcellularLocation>
</comment>
<keyword evidence="4" id="KW-0808">Transferase</keyword>
<dbReference type="Proteomes" id="UP000187209">
    <property type="component" value="Unassembled WGS sequence"/>
</dbReference>
<dbReference type="InterPro" id="IPR041370">
    <property type="entry name" value="Mlase_EEF1AKMT1/ZCCHC4"/>
</dbReference>
<dbReference type="GO" id="GO:0016279">
    <property type="term" value="F:protein-lysine N-methyltransferase activity"/>
    <property type="evidence" value="ECO:0007669"/>
    <property type="project" value="InterPro"/>
</dbReference>
<dbReference type="PANTHER" id="PTHR13200:SF1">
    <property type="entry name" value="NUCLEIC ACID BINDING PROTEIN"/>
    <property type="match status" value="1"/>
</dbReference>
<evidence type="ECO:0000313" key="6">
    <source>
        <dbReference type="Proteomes" id="UP000187209"/>
    </source>
</evidence>